<organism evidence="1 2">
    <name type="scientific">Baudoinia panamericana (strain UAMH 10762)</name>
    <name type="common">Angels' share fungus</name>
    <name type="synonym">Baudoinia compniacensis (strain UAMH 10762)</name>
    <dbReference type="NCBI Taxonomy" id="717646"/>
    <lineage>
        <taxon>Eukaryota</taxon>
        <taxon>Fungi</taxon>
        <taxon>Dikarya</taxon>
        <taxon>Ascomycota</taxon>
        <taxon>Pezizomycotina</taxon>
        <taxon>Dothideomycetes</taxon>
        <taxon>Dothideomycetidae</taxon>
        <taxon>Mycosphaerellales</taxon>
        <taxon>Teratosphaeriaceae</taxon>
        <taxon>Baudoinia</taxon>
    </lineage>
</organism>
<accession>M2MNX7</accession>
<dbReference type="AlphaFoldDB" id="M2MNX7"/>
<name>M2MNX7_BAUPA</name>
<dbReference type="Proteomes" id="UP000011761">
    <property type="component" value="Unassembled WGS sequence"/>
</dbReference>
<evidence type="ECO:0000313" key="2">
    <source>
        <dbReference type="Proteomes" id="UP000011761"/>
    </source>
</evidence>
<reference evidence="1 2" key="1">
    <citation type="journal article" date="2012" name="PLoS Pathog.">
        <title>Diverse lifestyles and strategies of plant pathogenesis encoded in the genomes of eighteen Dothideomycetes fungi.</title>
        <authorList>
            <person name="Ohm R.A."/>
            <person name="Feau N."/>
            <person name="Henrissat B."/>
            <person name="Schoch C.L."/>
            <person name="Horwitz B.A."/>
            <person name="Barry K.W."/>
            <person name="Condon B.J."/>
            <person name="Copeland A.C."/>
            <person name="Dhillon B."/>
            <person name="Glaser F."/>
            <person name="Hesse C.N."/>
            <person name="Kosti I."/>
            <person name="LaButti K."/>
            <person name="Lindquist E.A."/>
            <person name="Lucas S."/>
            <person name="Salamov A.A."/>
            <person name="Bradshaw R.E."/>
            <person name="Ciuffetti L."/>
            <person name="Hamelin R.C."/>
            <person name="Kema G.H.J."/>
            <person name="Lawrence C."/>
            <person name="Scott J.A."/>
            <person name="Spatafora J.W."/>
            <person name="Turgeon B.G."/>
            <person name="de Wit P.J.G.M."/>
            <person name="Zhong S."/>
            <person name="Goodwin S.B."/>
            <person name="Grigoriev I.V."/>
        </authorList>
    </citation>
    <scope>NUCLEOTIDE SEQUENCE [LARGE SCALE GENOMIC DNA]</scope>
    <source>
        <strain evidence="1 2">UAMH 10762</strain>
    </source>
</reference>
<sequence length="114" mass="12898">MSANVEQANRFQLQARSDAYPDKVQRCSDSGLEALRWRLRLRKRRACEGARPGEIADVHAALQEAVMHVPDRREDPRRSRMQLAAPFGSPYGWSMCWGLLEKHNSGPPHQACSA</sequence>
<keyword evidence="2" id="KW-1185">Reference proteome</keyword>
<evidence type="ECO:0000313" key="1">
    <source>
        <dbReference type="EMBL" id="EMC93158.1"/>
    </source>
</evidence>
<protein>
    <submittedName>
        <fullName evidence="1">Uncharacterized protein</fullName>
    </submittedName>
</protein>
<dbReference type="RefSeq" id="XP_007679444.1">
    <property type="nucleotide sequence ID" value="XM_007681254.1"/>
</dbReference>
<dbReference type="GeneID" id="19109964"/>
<gene>
    <name evidence="1" type="ORF">BAUCODRAFT_229473</name>
</gene>
<proteinExistence type="predicted"/>
<dbReference type="EMBL" id="KB445560">
    <property type="protein sequence ID" value="EMC93158.1"/>
    <property type="molecule type" value="Genomic_DNA"/>
</dbReference>
<dbReference type="KEGG" id="bcom:BAUCODRAFT_229473"/>
<dbReference type="HOGENOM" id="CLU_2120650_0_0_1"/>